<gene>
    <name evidence="1" type="ORF">AEX30_08570</name>
</gene>
<protein>
    <submittedName>
        <fullName evidence="1">Uncharacterized protein</fullName>
    </submittedName>
</protein>
<proteinExistence type="predicted"/>
<comment type="caution">
    <text evidence="1">The sequence shown here is derived from an EMBL/GenBank/DDBJ whole genome shotgun (WGS) entry which is preliminary data.</text>
</comment>
<organism evidence="1 2">
    <name type="scientific">Salmonella enterica subsp. enterica serovar Johannesburg</name>
    <dbReference type="NCBI Taxonomy" id="913076"/>
    <lineage>
        <taxon>Bacteria</taxon>
        <taxon>Pseudomonadati</taxon>
        <taxon>Pseudomonadota</taxon>
        <taxon>Gammaproteobacteria</taxon>
        <taxon>Enterobacterales</taxon>
        <taxon>Enterobacteriaceae</taxon>
        <taxon>Salmonella</taxon>
    </lineage>
</organism>
<sequence>MLSIIVNMVTAPAMAYNGISAGASSEGCEAQ</sequence>
<dbReference type="Proteomes" id="UP000037308">
    <property type="component" value="Unassembled WGS sequence"/>
</dbReference>
<evidence type="ECO:0000313" key="1">
    <source>
        <dbReference type="EMBL" id="KNW75790.1"/>
    </source>
</evidence>
<evidence type="ECO:0000313" key="2">
    <source>
        <dbReference type="Proteomes" id="UP000037308"/>
    </source>
</evidence>
<name>A0A6C8WAZ3_SALET</name>
<reference evidence="1 2" key="1">
    <citation type="submission" date="2015-07" db="EMBL/GenBank/DDBJ databases">
        <title>Salmonella Phenotype vs. Genotype.</title>
        <authorList>
            <person name="McDermott P."/>
            <person name="Zhao S."/>
            <person name="Li C."/>
            <person name="Tyson G."/>
            <person name="Lam C."/>
        </authorList>
    </citation>
    <scope>NUCLEOTIDE SEQUENCE [LARGE SCALE GENOMIC DNA]</scope>
    <source>
        <strain evidence="1 2">CVM N51305</strain>
    </source>
</reference>
<dbReference type="EMBL" id="LHOL01000009">
    <property type="protein sequence ID" value="KNW75790.1"/>
    <property type="molecule type" value="Genomic_DNA"/>
</dbReference>
<accession>A0A6C8WAZ3</accession>
<dbReference type="AlphaFoldDB" id="A0A6C8WAZ3"/>